<organism evidence="2">
    <name type="scientific">Mytilinidion resinicola</name>
    <dbReference type="NCBI Taxonomy" id="574789"/>
    <lineage>
        <taxon>Eukaryota</taxon>
        <taxon>Fungi</taxon>
        <taxon>Dikarya</taxon>
        <taxon>Ascomycota</taxon>
        <taxon>Pezizomycotina</taxon>
        <taxon>Dothideomycetes</taxon>
        <taxon>Pleosporomycetidae</taxon>
        <taxon>Mytilinidiales</taxon>
        <taxon>Mytilinidiaceae</taxon>
        <taxon>Mytilinidion</taxon>
    </lineage>
</organism>
<reference evidence="4" key="2">
    <citation type="submission" date="2020-04" db="EMBL/GenBank/DDBJ databases">
        <authorList>
            <consortium name="NCBI Genome Project"/>
        </authorList>
    </citation>
    <scope>NUCLEOTIDE SEQUENCE</scope>
    <source>
        <strain evidence="4">CBS 304.34</strain>
    </source>
</reference>
<protein>
    <submittedName>
        <fullName evidence="2 4">Uncharacterized protein</fullName>
    </submittedName>
</protein>
<proteinExistence type="predicted"/>
<evidence type="ECO:0000256" key="1">
    <source>
        <dbReference type="SAM" id="MobiDB-lite"/>
    </source>
</evidence>
<dbReference type="OrthoDB" id="10651058at2759"/>
<evidence type="ECO:0000313" key="2">
    <source>
        <dbReference type="EMBL" id="KAF2817385.1"/>
    </source>
</evidence>
<dbReference type="AlphaFoldDB" id="A0A6A6ZAR1"/>
<dbReference type="EMBL" id="MU003692">
    <property type="protein sequence ID" value="KAF2817385.1"/>
    <property type="molecule type" value="Genomic_DNA"/>
</dbReference>
<gene>
    <name evidence="2 4" type="ORF">BDZ99DRAFT_14664</name>
</gene>
<feature type="region of interest" description="Disordered" evidence="1">
    <location>
        <begin position="13"/>
        <end position="34"/>
    </location>
</feature>
<feature type="compositionally biased region" description="Polar residues" evidence="1">
    <location>
        <begin position="20"/>
        <end position="34"/>
    </location>
</feature>
<reference evidence="2 4" key="1">
    <citation type="journal article" date="2020" name="Stud. Mycol.">
        <title>101 Dothideomycetes genomes: a test case for predicting lifestyles and emergence of pathogens.</title>
        <authorList>
            <person name="Haridas S."/>
            <person name="Albert R."/>
            <person name="Binder M."/>
            <person name="Bloem J."/>
            <person name="Labutti K."/>
            <person name="Salamov A."/>
            <person name="Andreopoulos B."/>
            <person name="Baker S."/>
            <person name="Barry K."/>
            <person name="Bills G."/>
            <person name="Bluhm B."/>
            <person name="Cannon C."/>
            <person name="Castanera R."/>
            <person name="Culley D."/>
            <person name="Daum C."/>
            <person name="Ezra D."/>
            <person name="Gonzalez J."/>
            <person name="Henrissat B."/>
            <person name="Kuo A."/>
            <person name="Liang C."/>
            <person name="Lipzen A."/>
            <person name="Lutzoni F."/>
            <person name="Magnuson J."/>
            <person name="Mondo S."/>
            <person name="Nolan M."/>
            <person name="Ohm R."/>
            <person name="Pangilinan J."/>
            <person name="Park H.-J."/>
            <person name="Ramirez L."/>
            <person name="Alfaro M."/>
            <person name="Sun H."/>
            <person name="Tritt A."/>
            <person name="Yoshinaga Y."/>
            <person name="Zwiers L.-H."/>
            <person name="Turgeon B."/>
            <person name="Goodwin S."/>
            <person name="Spatafora J."/>
            <person name="Crous P."/>
            <person name="Grigoriev I."/>
        </authorList>
    </citation>
    <scope>NUCLEOTIDE SEQUENCE</scope>
    <source>
        <strain evidence="2 4">CBS 304.34</strain>
    </source>
</reference>
<reference evidence="4" key="3">
    <citation type="submission" date="2025-04" db="UniProtKB">
        <authorList>
            <consortium name="RefSeq"/>
        </authorList>
    </citation>
    <scope>IDENTIFICATION</scope>
    <source>
        <strain evidence="4">CBS 304.34</strain>
    </source>
</reference>
<dbReference type="Proteomes" id="UP000504636">
    <property type="component" value="Unplaced"/>
</dbReference>
<sequence>MSAARLGFFFKRSEKPARRSSPSIPRTSHTSSDIQRLFHHIPRSRRQSVTMSDPNEFRVPEYLFKRPFEMPDLHHISGDEILGQHSLGSYSAGQNFEGYGESLGSNNPSTVSDSILVAWEVTATVFTLATFRKPIAFPSSYRLQYSIDGTQFRLCNGADRIPVFHASAYSCKRTTSCNSCQSSHSLCDDLDGCTRCVSRLEGLDCFPQAVERDSALYMRPEKIFPAFYSDTVRPHDEIEVFNAFNVFSTLNDIEGFEALSDFQVTPVSATFSEAYPELFASPERQMSSLTREDFHPSPESTMAAMFVLARHVLGHEHPLLPNRFNVESDFERDDRASWSLMNESGHYKVKTPPPKNSILKFSPGHGSGNTIQVEVLSGDSMEAPRLPDYMVDLRFILPGPHATFDTSCYELLYFLPNSYRWHHVALYLQYWGWTNPNIATFTNWTRALVGKNVIKPNSLGHHFRKAKTALDASTNNGTNLVTLLPSAWTPPRPAQQKKGDPVRDPLLRDLAVGVDISKWPTGSDRRRLTLCVEYALMNQHKGVRLSDAVDLSKRLDFGATHCEELPPNDFQLCRERVEPLLTAYTKNVLKPYTKAKGLPVYH</sequence>
<keyword evidence="3" id="KW-1185">Reference proteome</keyword>
<accession>A0A6A6ZAR1</accession>
<name>A0A6A6ZAR1_9PEZI</name>
<dbReference type="GeneID" id="54453639"/>
<evidence type="ECO:0000313" key="3">
    <source>
        <dbReference type="Proteomes" id="UP000504636"/>
    </source>
</evidence>
<evidence type="ECO:0000313" key="4">
    <source>
        <dbReference type="RefSeq" id="XP_033584349.1"/>
    </source>
</evidence>
<dbReference type="RefSeq" id="XP_033584349.1">
    <property type="nucleotide sequence ID" value="XM_033712746.1"/>
</dbReference>